<feature type="compositionally biased region" description="Low complexity" evidence="10">
    <location>
        <begin position="484"/>
        <end position="493"/>
    </location>
</feature>
<feature type="region of interest" description="Disordered" evidence="10">
    <location>
        <begin position="804"/>
        <end position="876"/>
    </location>
</feature>
<feature type="compositionally biased region" description="Low complexity" evidence="10">
    <location>
        <begin position="745"/>
        <end position="758"/>
    </location>
</feature>
<feature type="region of interest" description="Disordered" evidence="10">
    <location>
        <begin position="739"/>
        <end position="761"/>
    </location>
</feature>
<dbReference type="GO" id="GO:0004674">
    <property type="term" value="F:protein serine/threonine kinase activity"/>
    <property type="evidence" value="ECO:0007669"/>
    <property type="project" value="UniProtKB-KW"/>
</dbReference>
<protein>
    <recommendedName>
        <fullName evidence="1">non-specific serine/threonine protein kinase</fullName>
        <ecNumber evidence="1">2.7.11.1</ecNumber>
    </recommendedName>
</protein>
<evidence type="ECO:0000256" key="1">
    <source>
        <dbReference type="ARBA" id="ARBA00012513"/>
    </source>
</evidence>
<dbReference type="PROSITE" id="PS50011">
    <property type="entry name" value="PROTEIN_KINASE_DOM"/>
    <property type="match status" value="1"/>
</dbReference>
<name>A0A9Q0M0S4_BLOTA</name>
<dbReference type="InterPro" id="IPR017441">
    <property type="entry name" value="Protein_kinase_ATP_BS"/>
</dbReference>
<feature type="region of interest" description="Disordered" evidence="10">
    <location>
        <begin position="769"/>
        <end position="788"/>
    </location>
</feature>
<feature type="compositionally biased region" description="Basic residues" evidence="10">
    <location>
        <begin position="810"/>
        <end position="824"/>
    </location>
</feature>
<evidence type="ECO:0000256" key="6">
    <source>
        <dbReference type="ARBA" id="ARBA00022840"/>
    </source>
</evidence>
<feature type="region of interest" description="Disordered" evidence="10">
    <location>
        <begin position="899"/>
        <end position="922"/>
    </location>
</feature>
<evidence type="ECO:0000256" key="4">
    <source>
        <dbReference type="ARBA" id="ARBA00022741"/>
    </source>
</evidence>
<keyword evidence="4 9" id="KW-0547">Nucleotide-binding</keyword>
<dbReference type="SMART" id="SM00220">
    <property type="entry name" value="S_TKc"/>
    <property type="match status" value="1"/>
</dbReference>
<dbReference type="FunFam" id="3.30.200.20:FF:000770">
    <property type="entry name" value="SRSF protein kinase 2"/>
    <property type="match status" value="1"/>
</dbReference>
<dbReference type="GO" id="GO:0005737">
    <property type="term" value="C:cytoplasm"/>
    <property type="evidence" value="ECO:0007669"/>
    <property type="project" value="TreeGrafter"/>
</dbReference>
<feature type="compositionally biased region" description="Low complexity" evidence="10">
    <location>
        <begin position="941"/>
        <end position="959"/>
    </location>
</feature>
<keyword evidence="6 9" id="KW-0067">ATP-binding</keyword>
<comment type="catalytic activity">
    <reaction evidence="7">
        <text>L-threonyl-[protein] + ATP = O-phospho-L-threonyl-[protein] + ADP + H(+)</text>
        <dbReference type="Rhea" id="RHEA:46608"/>
        <dbReference type="Rhea" id="RHEA-COMP:11060"/>
        <dbReference type="Rhea" id="RHEA-COMP:11605"/>
        <dbReference type="ChEBI" id="CHEBI:15378"/>
        <dbReference type="ChEBI" id="CHEBI:30013"/>
        <dbReference type="ChEBI" id="CHEBI:30616"/>
        <dbReference type="ChEBI" id="CHEBI:61977"/>
        <dbReference type="ChEBI" id="CHEBI:456216"/>
        <dbReference type="EC" id="2.7.11.1"/>
    </reaction>
</comment>
<evidence type="ECO:0000256" key="3">
    <source>
        <dbReference type="ARBA" id="ARBA00022679"/>
    </source>
</evidence>
<feature type="compositionally biased region" description="Polar residues" evidence="10">
    <location>
        <begin position="463"/>
        <end position="475"/>
    </location>
</feature>
<gene>
    <name evidence="12" type="ORF">RDWZM_009950</name>
</gene>
<dbReference type="Proteomes" id="UP001142055">
    <property type="component" value="Chromosome 4"/>
</dbReference>
<feature type="domain" description="Protein kinase" evidence="11">
    <location>
        <begin position="1316"/>
        <end position="1812"/>
    </location>
</feature>
<keyword evidence="3" id="KW-0808">Transferase</keyword>
<feature type="region of interest" description="Disordered" evidence="10">
    <location>
        <begin position="23"/>
        <end position="51"/>
    </location>
</feature>
<reference evidence="12" key="1">
    <citation type="submission" date="2022-12" db="EMBL/GenBank/DDBJ databases">
        <title>Genome assemblies of Blomia tropicalis.</title>
        <authorList>
            <person name="Cui Y."/>
        </authorList>
    </citation>
    <scope>NUCLEOTIDE SEQUENCE</scope>
    <source>
        <tissue evidence="12">Adult mites</tissue>
    </source>
</reference>
<feature type="region of interest" description="Disordered" evidence="10">
    <location>
        <begin position="941"/>
        <end position="1050"/>
    </location>
</feature>
<dbReference type="InterPro" id="IPR051334">
    <property type="entry name" value="SRPK"/>
</dbReference>
<accession>A0A9Q0M0S4</accession>
<dbReference type="GO" id="GO:0050684">
    <property type="term" value="P:regulation of mRNA processing"/>
    <property type="evidence" value="ECO:0007669"/>
    <property type="project" value="TreeGrafter"/>
</dbReference>
<keyword evidence="5" id="KW-0418">Kinase</keyword>
<feature type="compositionally biased region" description="Pro residues" evidence="10">
    <location>
        <begin position="1039"/>
        <end position="1050"/>
    </location>
</feature>
<evidence type="ECO:0000259" key="11">
    <source>
        <dbReference type="PROSITE" id="PS50011"/>
    </source>
</evidence>
<evidence type="ECO:0000256" key="7">
    <source>
        <dbReference type="ARBA" id="ARBA00047899"/>
    </source>
</evidence>
<dbReference type="Pfam" id="PF00069">
    <property type="entry name" value="Pkinase"/>
    <property type="match status" value="2"/>
</dbReference>
<dbReference type="EC" id="2.7.11.1" evidence="1"/>
<evidence type="ECO:0000256" key="2">
    <source>
        <dbReference type="ARBA" id="ARBA00022527"/>
    </source>
</evidence>
<evidence type="ECO:0000256" key="9">
    <source>
        <dbReference type="PROSITE-ProRule" id="PRU10141"/>
    </source>
</evidence>
<feature type="compositionally biased region" description="Polar residues" evidence="10">
    <location>
        <begin position="826"/>
        <end position="862"/>
    </location>
</feature>
<proteinExistence type="predicted"/>
<dbReference type="GO" id="GO:0005634">
    <property type="term" value="C:nucleus"/>
    <property type="evidence" value="ECO:0007669"/>
    <property type="project" value="TreeGrafter"/>
</dbReference>
<feature type="compositionally biased region" description="Low complexity" evidence="10">
    <location>
        <begin position="103"/>
        <end position="118"/>
    </location>
</feature>
<comment type="caution">
    <text evidence="12">The sequence shown here is derived from an EMBL/GenBank/DDBJ whole genome shotgun (WGS) entry which is preliminary data.</text>
</comment>
<evidence type="ECO:0000313" key="13">
    <source>
        <dbReference type="Proteomes" id="UP001142055"/>
    </source>
</evidence>
<dbReference type="PANTHER" id="PTHR47634:SF9">
    <property type="entry name" value="PROTEIN KINASE DOMAIN-CONTAINING PROTEIN-RELATED"/>
    <property type="match status" value="1"/>
</dbReference>
<dbReference type="SUPFAM" id="SSF56112">
    <property type="entry name" value="Protein kinase-like (PK-like)"/>
    <property type="match status" value="1"/>
</dbReference>
<organism evidence="12 13">
    <name type="scientific">Blomia tropicalis</name>
    <name type="common">Mite</name>
    <dbReference type="NCBI Taxonomy" id="40697"/>
    <lineage>
        <taxon>Eukaryota</taxon>
        <taxon>Metazoa</taxon>
        <taxon>Ecdysozoa</taxon>
        <taxon>Arthropoda</taxon>
        <taxon>Chelicerata</taxon>
        <taxon>Arachnida</taxon>
        <taxon>Acari</taxon>
        <taxon>Acariformes</taxon>
        <taxon>Sarcoptiformes</taxon>
        <taxon>Astigmata</taxon>
        <taxon>Glycyphagoidea</taxon>
        <taxon>Echimyopodidae</taxon>
        <taxon>Blomia</taxon>
    </lineage>
</organism>
<feature type="region of interest" description="Disordered" evidence="10">
    <location>
        <begin position="452"/>
        <end position="526"/>
    </location>
</feature>
<dbReference type="PROSITE" id="PS00108">
    <property type="entry name" value="PROTEIN_KINASE_ST"/>
    <property type="match status" value="1"/>
</dbReference>
<feature type="region of interest" description="Disordered" evidence="10">
    <location>
        <begin position="1507"/>
        <end position="1603"/>
    </location>
</feature>
<feature type="binding site" evidence="9">
    <location>
        <position position="1345"/>
    </location>
    <ligand>
        <name>ATP</name>
        <dbReference type="ChEBI" id="CHEBI:30616"/>
    </ligand>
</feature>
<dbReference type="Gene3D" id="1.10.510.10">
    <property type="entry name" value="Transferase(Phosphotransferase) domain 1"/>
    <property type="match status" value="2"/>
</dbReference>
<feature type="compositionally biased region" description="Polar residues" evidence="10">
    <location>
        <begin position="159"/>
        <end position="177"/>
    </location>
</feature>
<evidence type="ECO:0000256" key="10">
    <source>
        <dbReference type="SAM" id="MobiDB-lite"/>
    </source>
</evidence>
<feature type="region of interest" description="Disordered" evidence="10">
    <location>
        <begin position="264"/>
        <end position="289"/>
    </location>
</feature>
<keyword evidence="13" id="KW-1185">Reference proteome</keyword>
<evidence type="ECO:0000313" key="12">
    <source>
        <dbReference type="EMBL" id="KAJ6215450.1"/>
    </source>
</evidence>
<dbReference type="GO" id="GO:0000245">
    <property type="term" value="P:spliceosomal complex assembly"/>
    <property type="evidence" value="ECO:0007669"/>
    <property type="project" value="TreeGrafter"/>
</dbReference>
<dbReference type="FunFam" id="1.10.510.10:FF:000275">
    <property type="entry name" value="SRSF protein kinase 2 isoform X3"/>
    <property type="match status" value="1"/>
</dbReference>
<feature type="compositionally biased region" description="Basic residues" evidence="10">
    <location>
        <begin position="1003"/>
        <end position="1020"/>
    </location>
</feature>
<sequence length="1872" mass="207806">MDRFQDRATKYFRSAKWWWNNPTETRTNTQMNQSQSTSTQPQSQPQPQKVVDEVRTTEIINQDDYCSLPININDSQPPPSSSSSHPSQSNNCQRLSAPNIPPSLQLNQNHQSLQRQHSLQASISLNPQPSSHHQQQQQQTIDSNQLTDHYQHLSTTTIGMQCSSSSSNDLPIVSNISPGGGGGGSGGYFNPIEQHGGSLSAGTSPNRRNVDIGTGKNVGNYQLYQDSTLLSNVHIGQQQRLQHQTSISGPMIATTVINPNYEQIEQQQQRKRSNRSNRPNLNRQRSSRIEMDETIIDLGTRNSSAEDLLLNYDSQQQQQQVESIYIDQEKFNTSSPCSTLSRMRSIGSYSRQYSLDHGIGDDYGTEELADDDLMMMMIEGDDTESMVSGELGGSTGAIGITDHSVDDEHEKRIALRRKLYSKHLFGNNTLSHLDGYTSRFGQYRPYLHHYGRRRYRPRPPNIERSNTEPASQTLQPYGGGSGGPISPSISPSSTQMNYHHHHLTQQHQMDESNVHRQSPIHHQYGNSSSASSLLLMMMNNSHHHLPLCTTTNTTATTSCTSSSYLGHCSNLSPVAVGSSITDHGSNSSISSSSGIGHSTLLHPHLFGSGLSSNRLLPQPKLYNSSSSSTKGRGRYIFSSHSVDECCTGLDEGDIVSMIHRVSIGGGDGDTSSSSSSLIIAPPPPPTGQLKSTYISGSGAISPATTTTTSITTATTKRHTPMIQASYSIDLSNIDRTNCLHVPSHSGTPISGTSPISSSPYRQHSFELQSHSPHNHHHHQQQQQQQQRLSPVYQIELKSSPIGRYVDSVHHPHHQRQRARPRIRRSGATTTTHVQSSPWSGTNTLSPGNGSGTGRQSLSSSPVGNDDNNDDDEYNNLEQSYVSGPYLFQPLSVILNQRSSGGQEANDQRPMPPQRRRQLPTIKSLPLITDPLVTASGVTICSTTTNSSPQSSSYSSSNYYFTHETNTSPKPNHNRSPYSGNVQQQQQQTLSRVHPLSRVSHYGQHQHHQQPHHHHHQHHHLYPYSHHSGSENAPMVAIAPPQPPPPPAPGTPPLVHPSKPIISVPSLRLTHSFGSSTELSTSINDSNCTQSSHLNVMGTENNLCLSSSPSSSNYRLNDIPKQVSFDNADLSRHHEPSSSTTSGYHHIQWDRTRTPELTVWSAKSSIIRHSPQSSYATRRLQLPSSIWRKSTSFEEPIRARYGGTNSTISHTGNGITPPPSDNEDPFSHGGAYGEYGYSTASTCGGAGLSGVGNTGTGTTSSSALSPRHYSKTYDTKYDPLIKLASKFKEDPEHEDMQDYRRGGYHPLQMFDVMNSRYTIIVKLGWGHFSTVWLAWDSKMNKFVAIKVVKSAEQYRDAAEDEIKILKYAGERETVSGHAGSYRVVKLLDNFRICGINGTHVCMVFEVLGHNLLKLIVKSNYRGIPLENVQTIIRQVLLGLSYLHGQCGIIHTDIKPENVLLVVNDDMAQKLAFRAFYMVHHKIPLPLVYRSNAPTAKFFPTPVRLEGPDTIKKMNKKKKNQETKKLGDDSMENDGSITIKSNNDPSNKEIDKKVGSSIDPINKSPKRTVRECSSGSKRSKSGDKTNNDDDGGVGGDETDTDSDEIDYIDNIDSYRTFDGQTYPNWICEILESGDYLLQQHFKKFPDPTFDVCDVSVKIGDLGNACWVNKHFCDDIQTRQYRSPEVIVGAGYDTSADMWSVACLAYELATGDYLFDPKKSRQFSRDEDHLARIIELLGPVPLNLILNGKFSKQFFTSTGDLRFQVERYSLFQLLTERQQWPAPIAKLFADFLQMMLRSDPNRRATADQVLQHPFMRDSFDFSEMSQRYERESYYSRSSSYHSSLGTDNGGTSVVPVGTIVDEKKTRKSINTATDT</sequence>
<feature type="region of interest" description="Disordered" evidence="10">
    <location>
        <begin position="67"/>
        <end position="118"/>
    </location>
</feature>
<dbReference type="Gene3D" id="3.30.200.20">
    <property type="entry name" value="Phosphorylase Kinase, domain 1"/>
    <property type="match status" value="1"/>
</dbReference>
<dbReference type="InterPro" id="IPR008271">
    <property type="entry name" value="Ser/Thr_kinase_AS"/>
</dbReference>
<feature type="compositionally biased region" description="Gly residues" evidence="10">
    <location>
        <begin position="178"/>
        <end position="187"/>
    </location>
</feature>
<feature type="compositionally biased region" description="Polar residues" evidence="10">
    <location>
        <begin position="1531"/>
        <end position="1543"/>
    </location>
</feature>
<feature type="region of interest" description="Disordered" evidence="10">
    <location>
        <begin position="159"/>
        <end position="207"/>
    </location>
</feature>
<dbReference type="GO" id="GO:0005524">
    <property type="term" value="F:ATP binding"/>
    <property type="evidence" value="ECO:0007669"/>
    <property type="project" value="UniProtKB-UniRule"/>
</dbReference>
<evidence type="ECO:0000256" key="5">
    <source>
        <dbReference type="ARBA" id="ARBA00022777"/>
    </source>
</evidence>
<dbReference type="InterPro" id="IPR011009">
    <property type="entry name" value="Kinase-like_dom_sf"/>
</dbReference>
<feature type="compositionally biased region" description="Low complexity" evidence="10">
    <location>
        <begin position="27"/>
        <end position="48"/>
    </location>
</feature>
<feature type="compositionally biased region" description="Acidic residues" evidence="10">
    <location>
        <begin position="1586"/>
        <end position="1603"/>
    </location>
</feature>
<dbReference type="InterPro" id="IPR000719">
    <property type="entry name" value="Prot_kinase_dom"/>
</dbReference>
<comment type="catalytic activity">
    <reaction evidence="8">
        <text>L-seryl-[protein] + ATP = O-phospho-L-seryl-[protein] + ADP + H(+)</text>
        <dbReference type="Rhea" id="RHEA:17989"/>
        <dbReference type="Rhea" id="RHEA-COMP:9863"/>
        <dbReference type="Rhea" id="RHEA-COMP:11604"/>
        <dbReference type="ChEBI" id="CHEBI:15378"/>
        <dbReference type="ChEBI" id="CHEBI:29999"/>
        <dbReference type="ChEBI" id="CHEBI:30616"/>
        <dbReference type="ChEBI" id="CHEBI:83421"/>
        <dbReference type="ChEBI" id="CHEBI:456216"/>
        <dbReference type="EC" id="2.7.11.1"/>
    </reaction>
</comment>
<dbReference type="EMBL" id="JAPWDV010000004">
    <property type="protein sequence ID" value="KAJ6215450.1"/>
    <property type="molecule type" value="Genomic_DNA"/>
</dbReference>
<keyword evidence="2" id="KW-0723">Serine/threonine-protein kinase</keyword>
<feature type="compositionally biased region" description="Polar residues" evidence="10">
    <location>
        <begin position="962"/>
        <end position="981"/>
    </location>
</feature>
<dbReference type="PANTHER" id="PTHR47634">
    <property type="entry name" value="PROTEIN KINASE DOMAIN-CONTAINING PROTEIN-RELATED"/>
    <property type="match status" value="1"/>
</dbReference>
<evidence type="ECO:0000256" key="8">
    <source>
        <dbReference type="ARBA" id="ARBA00048679"/>
    </source>
</evidence>
<dbReference type="PROSITE" id="PS00107">
    <property type="entry name" value="PROTEIN_KINASE_ATP"/>
    <property type="match status" value="1"/>
</dbReference>